<dbReference type="Gene3D" id="3.30.1360.40">
    <property type="match status" value="1"/>
</dbReference>
<sequence length="789" mass="88797">MMRPIEEEIKNSYLDYAMSVIVSRAIPDVRDGLKPVQRRIIYSMYELNLNHDKPYKKSARIVGETMGKYHPHGDSAIYDALARMSQDFSLRYPLVDGQGNFGSIDGDAPAAMRYTEARLARIAEEMIRDIDKETVPFMPNFDGSLNEPVYFPSKIPQLLINGTSGIAVGMATNMLPHNLNEVCDAIKYKIDHEDSSLYDLLKFIKGPDFPGGGIIYRTKDMIDIYKTGHGKVICRGSIEAEDKRIIIKSLPYGLNKAQYIQDLANLVNNDQINNISDIKDESDRNGIRIVIKVKGHDRIDLVVNQLYEKTQLETSISVTNLVLLDNVPVVMNLEDLIKNFIGFRLDVIKKRSEYDLKKLNERMHILNGLLIALNNIDLVIKIIRSSSDVNSARSSLIKELSLTEAQANAILDMRLQRLTALEISKLKEEIDEINKKIEYLSDVVNNENTRKNVLKAELDEIKKQYGDRRRTEVIEGEISRRDEEDLIPNEESVIILSEKGLLKRVSLDEYKSQRRGGRGIITNTRDNDSVKSVVSCMAHDTLYFFTNTGRVLKEKAYRIEKRDRKALGVSGNKFLKLNDNEIIRQIIKSPENLEDLLIIVTKNGFIKKTNISEILDMRKSGIKIINLANNDEVVSVSEISGSSKIFVAASNGKAAVFLSDEVPLTSRSSRGVKSMKLNGSYVISAFPVKDDDTILSITENGLGKRTRATEFPEHHRGSSGVYLFKENEKTGKLVMALPVKDDDEIIIVTKNDQTIRIKSSDISILSRFASGVRLVGLTENDSISTACVV</sequence>
<dbReference type="Pfam" id="PF03989">
    <property type="entry name" value="DNA_gyraseA_C"/>
    <property type="match status" value="6"/>
</dbReference>
<dbReference type="PANTHER" id="PTHR43493:SF5">
    <property type="entry name" value="DNA GYRASE SUBUNIT A, CHLOROPLASTIC_MITOCHONDRIAL"/>
    <property type="match status" value="1"/>
</dbReference>
<dbReference type="CDD" id="cd00187">
    <property type="entry name" value="TOP4c"/>
    <property type="match status" value="1"/>
</dbReference>
<dbReference type="PROSITE" id="PS52040">
    <property type="entry name" value="TOPO_IIA"/>
    <property type="match status" value="1"/>
</dbReference>
<keyword evidence="6 9" id="KW-0413">Isomerase</keyword>
<dbReference type="NCBIfam" id="NF004043">
    <property type="entry name" value="PRK05560.1"/>
    <property type="match status" value="1"/>
</dbReference>
<dbReference type="GO" id="GO:0005737">
    <property type="term" value="C:cytoplasm"/>
    <property type="evidence" value="ECO:0007669"/>
    <property type="project" value="TreeGrafter"/>
</dbReference>
<keyword evidence="7" id="KW-0175">Coiled coil</keyword>
<dbReference type="NCBIfam" id="NF004044">
    <property type="entry name" value="PRK05561.1"/>
    <property type="match status" value="1"/>
</dbReference>
<dbReference type="GO" id="GO:0009330">
    <property type="term" value="C:DNA topoisomerase type II (double strand cut, ATP-hydrolyzing) complex"/>
    <property type="evidence" value="ECO:0007669"/>
    <property type="project" value="TreeGrafter"/>
</dbReference>
<dbReference type="GO" id="GO:0003918">
    <property type="term" value="F:DNA topoisomerase type II (double strand cut, ATP-hydrolyzing) activity"/>
    <property type="evidence" value="ECO:0007669"/>
    <property type="project" value="UniProtKB-EC"/>
</dbReference>
<dbReference type="EMBL" id="AE017261">
    <property type="protein sequence ID" value="AAT44000.1"/>
    <property type="molecule type" value="Genomic_DNA"/>
</dbReference>
<dbReference type="AlphaFoldDB" id="Q6KZ52"/>
<dbReference type="PATRIC" id="fig|263820.9.peg.1469"/>
<dbReference type="RefSeq" id="WP_011178216.1">
    <property type="nucleotide sequence ID" value="NC_005877.1"/>
</dbReference>
<evidence type="ECO:0000256" key="3">
    <source>
        <dbReference type="ARBA" id="ARBA00012895"/>
    </source>
</evidence>
<dbReference type="InterPro" id="IPR013760">
    <property type="entry name" value="Topo_IIA-like_dom_sf"/>
</dbReference>
<dbReference type="NCBIfam" id="TIGR01063">
    <property type="entry name" value="gyrA"/>
    <property type="match status" value="1"/>
</dbReference>
<dbReference type="SUPFAM" id="SSF101904">
    <property type="entry name" value="GyrA/ParC C-terminal domain-like"/>
    <property type="match status" value="1"/>
</dbReference>
<dbReference type="SMART" id="SM00434">
    <property type="entry name" value="TOP4c"/>
    <property type="match status" value="1"/>
</dbReference>
<evidence type="ECO:0000256" key="2">
    <source>
        <dbReference type="ARBA" id="ARBA00008263"/>
    </source>
</evidence>
<keyword evidence="5" id="KW-0238">DNA-binding</keyword>
<name>Q6KZ52_PICTO</name>
<dbReference type="STRING" id="263820.PTO1415"/>
<feature type="coiled-coil region" evidence="7">
    <location>
        <begin position="423"/>
        <end position="464"/>
    </location>
</feature>
<dbReference type="GO" id="GO:0005524">
    <property type="term" value="F:ATP binding"/>
    <property type="evidence" value="ECO:0007669"/>
    <property type="project" value="InterPro"/>
</dbReference>
<dbReference type="SUPFAM" id="SSF56719">
    <property type="entry name" value="Type II DNA topoisomerase"/>
    <property type="match status" value="1"/>
</dbReference>
<dbReference type="Gene3D" id="3.90.199.10">
    <property type="entry name" value="Topoisomerase II, domain 5"/>
    <property type="match status" value="1"/>
</dbReference>
<evidence type="ECO:0000256" key="6">
    <source>
        <dbReference type="ARBA" id="ARBA00023235"/>
    </source>
</evidence>
<dbReference type="EC" id="5.6.2.2" evidence="3"/>
<dbReference type="InterPro" id="IPR002205">
    <property type="entry name" value="Topo_IIA_dom_A"/>
</dbReference>
<feature type="domain" description="Topo IIA-type catalytic" evidence="8">
    <location>
        <begin position="26"/>
        <end position="486"/>
    </location>
</feature>
<dbReference type="OrthoDB" id="371943at2157"/>
<protein>
    <recommendedName>
        <fullName evidence="3">DNA topoisomerase (ATP-hydrolyzing)</fullName>
        <ecNumber evidence="3">5.6.2.2</ecNumber>
    </recommendedName>
</protein>
<reference evidence="9 10" key="1">
    <citation type="journal article" date="2004" name="Proc. Natl. Acad. Sci. U.S.A.">
        <title>Genome sequence of Picrophilus torridus and its implications for life around pH 0.</title>
        <authorList>
            <person name="Futterer O."/>
            <person name="Angelov A."/>
            <person name="Liesegang H."/>
            <person name="Gottschalk G."/>
            <person name="Schleper C."/>
            <person name="Schepers B."/>
            <person name="Dock C."/>
            <person name="Antranikian G."/>
            <person name="Liebl W."/>
        </authorList>
    </citation>
    <scope>NUCLEOTIDE SEQUENCE [LARGE SCALE GENOMIC DNA]</scope>
    <source>
        <strain evidence="10">ATCC 700027 / DSM 9790 / JCM 10055 / NBRC 100828</strain>
    </source>
</reference>
<accession>Q6KZ52</accession>
<dbReference type="FunFam" id="1.10.268.10:FF:000001">
    <property type="entry name" value="DNA gyrase subunit A"/>
    <property type="match status" value="1"/>
</dbReference>
<evidence type="ECO:0000256" key="4">
    <source>
        <dbReference type="ARBA" id="ARBA00023029"/>
    </source>
</evidence>
<organism evidence="9 10">
    <name type="scientific">Picrophilus torridus (strain ATCC 700027 / DSM 9790 / JCM 10055 / NBRC 100828 / KAW 2/3)</name>
    <dbReference type="NCBI Taxonomy" id="1122961"/>
    <lineage>
        <taxon>Archaea</taxon>
        <taxon>Methanobacteriati</taxon>
        <taxon>Thermoplasmatota</taxon>
        <taxon>Thermoplasmata</taxon>
        <taxon>Thermoplasmatales</taxon>
        <taxon>Picrophilaceae</taxon>
        <taxon>Picrophilus</taxon>
    </lineage>
</organism>
<dbReference type="GO" id="GO:0006265">
    <property type="term" value="P:DNA topological change"/>
    <property type="evidence" value="ECO:0007669"/>
    <property type="project" value="InterPro"/>
</dbReference>
<dbReference type="eggNOG" id="arCOG04367">
    <property type="taxonomic scope" value="Archaea"/>
</dbReference>
<dbReference type="PANTHER" id="PTHR43493">
    <property type="entry name" value="DNA GYRASE/TOPOISOMERASE SUBUNIT A"/>
    <property type="match status" value="1"/>
</dbReference>
<dbReference type="InterPro" id="IPR050220">
    <property type="entry name" value="Type_II_DNA_Topoisomerases"/>
</dbReference>
<dbReference type="Proteomes" id="UP000000438">
    <property type="component" value="Chromosome"/>
</dbReference>
<dbReference type="GeneID" id="2845270"/>
<dbReference type="FunFam" id="3.90.199.10:FF:000001">
    <property type="entry name" value="DNA gyrase subunit A"/>
    <property type="match status" value="1"/>
</dbReference>
<evidence type="ECO:0000313" key="9">
    <source>
        <dbReference type="EMBL" id="AAT44000.1"/>
    </source>
</evidence>
<dbReference type="KEGG" id="pto:PTO1415"/>
<dbReference type="InterPro" id="IPR006691">
    <property type="entry name" value="GyrA/parC_rep"/>
</dbReference>
<dbReference type="InterPro" id="IPR035516">
    <property type="entry name" value="Gyrase/topoIV_suA_C"/>
</dbReference>
<dbReference type="Pfam" id="PF00521">
    <property type="entry name" value="DNA_topoisoIV"/>
    <property type="match status" value="1"/>
</dbReference>
<comment type="catalytic activity">
    <reaction evidence="1">
        <text>ATP-dependent breakage, passage and rejoining of double-stranded DNA.</text>
        <dbReference type="EC" id="5.6.2.2"/>
    </reaction>
</comment>
<evidence type="ECO:0000256" key="7">
    <source>
        <dbReference type="SAM" id="Coils"/>
    </source>
</evidence>
<evidence type="ECO:0000259" key="8">
    <source>
        <dbReference type="PROSITE" id="PS52040"/>
    </source>
</evidence>
<dbReference type="InterPro" id="IPR013757">
    <property type="entry name" value="Topo_IIA_A_a_sf"/>
</dbReference>
<gene>
    <name evidence="9" type="ordered locus">PTO1415</name>
</gene>
<dbReference type="InParanoid" id="Q6KZ52"/>
<evidence type="ECO:0000256" key="5">
    <source>
        <dbReference type="ARBA" id="ARBA00023125"/>
    </source>
</evidence>
<proteinExistence type="inferred from homology"/>
<dbReference type="GO" id="GO:0003677">
    <property type="term" value="F:DNA binding"/>
    <property type="evidence" value="ECO:0007669"/>
    <property type="project" value="UniProtKB-KW"/>
</dbReference>
<dbReference type="PaxDb" id="263820-PTO1415"/>
<dbReference type="HOGENOM" id="CLU_002977_6_1_2"/>
<keyword evidence="4" id="KW-0799">Topoisomerase</keyword>
<dbReference type="Gene3D" id="1.10.268.10">
    <property type="entry name" value="Topoisomerase, domain 3"/>
    <property type="match status" value="1"/>
</dbReference>
<dbReference type="Gene3D" id="2.120.10.90">
    <property type="entry name" value="DNA gyrase/topoisomerase IV, subunit A, C-terminal"/>
    <property type="match status" value="1"/>
</dbReference>
<comment type="similarity">
    <text evidence="2">Belongs to the type II topoisomerase GyrA/ParC subunit family.</text>
</comment>
<dbReference type="InterPro" id="IPR013758">
    <property type="entry name" value="Topo_IIA_A/C_ab"/>
</dbReference>
<evidence type="ECO:0000256" key="1">
    <source>
        <dbReference type="ARBA" id="ARBA00000185"/>
    </source>
</evidence>
<evidence type="ECO:0000313" key="10">
    <source>
        <dbReference type="Proteomes" id="UP000000438"/>
    </source>
</evidence>